<dbReference type="GO" id="GO:0034063">
    <property type="term" value="P:stress granule assembly"/>
    <property type="evidence" value="ECO:0007669"/>
    <property type="project" value="TreeGrafter"/>
</dbReference>
<gene>
    <name evidence="3" type="ORF">QJS10_CPB21g00926</name>
</gene>
<feature type="region of interest" description="Disordered" evidence="1">
    <location>
        <begin position="113"/>
        <end position="157"/>
    </location>
</feature>
<feature type="domain" description="Ataxin 2 SM" evidence="2">
    <location>
        <begin position="21"/>
        <end position="99"/>
    </location>
</feature>
<dbReference type="PANTHER" id="PTHR12854:SF12">
    <property type="entry name" value="POLYADENYLATE-BINDING PROTEIN INTERACTING PROTEIN"/>
    <property type="match status" value="1"/>
</dbReference>
<accession>A0AAV9C5U3</accession>
<evidence type="ECO:0000256" key="1">
    <source>
        <dbReference type="SAM" id="MobiDB-lite"/>
    </source>
</evidence>
<keyword evidence="4" id="KW-1185">Reference proteome</keyword>
<organism evidence="3 4">
    <name type="scientific">Acorus calamus</name>
    <name type="common">Sweet flag</name>
    <dbReference type="NCBI Taxonomy" id="4465"/>
    <lineage>
        <taxon>Eukaryota</taxon>
        <taxon>Viridiplantae</taxon>
        <taxon>Streptophyta</taxon>
        <taxon>Embryophyta</taxon>
        <taxon>Tracheophyta</taxon>
        <taxon>Spermatophyta</taxon>
        <taxon>Magnoliopsida</taxon>
        <taxon>Liliopsida</taxon>
        <taxon>Acoraceae</taxon>
        <taxon>Acorus</taxon>
    </lineage>
</organism>
<proteinExistence type="predicted"/>
<feature type="compositionally biased region" description="Basic and acidic residues" evidence="1">
    <location>
        <begin position="147"/>
        <end position="157"/>
    </location>
</feature>
<dbReference type="GO" id="GO:0010494">
    <property type="term" value="C:cytoplasmic stress granule"/>
    <property type="evidence" value="ECO:0007669"/>
    <property type="project" value="TreeGrafter"/>
</dbReference>
<name>A0AAV9C5U3_ACOCL</name>
<evidence type="ECO:0000313" key="4">
    <source>
        <dbReference type="Proteomes" id="UP001180020"/>
    </source>
</evidence>
<protein>
    <recommendedName>
        <fullName evidence="2">Ataxin 2 SM domain-containing protein</fullName>
    </recommendedName>
</protein>
<dbReference type="PANTHER" id="PTHR12854">
    <property type="entry name" value="ATAXIN 2-RELATED"/>
    <property type="match status" value="1"/>
</dbReference>
<dbReference type="InterPro" id="IPR045117">
    <property type="entry name" value="ATXN2-like"/>
</dbReference>
<dbReference type="AlphaFoldDB" id="A0AAV9C5U3"/>
<dbReference type="Proteomes" id="UP001180020">
    <property type="component" value="Unassembled WGS sequence"/>
</dbReference>
<comment type="caution">
    <text evidence="3">The sequence shown here is derived from an EMBL/GenBank/DDBJ whole genome shotgun (WGS) entry which is preliminary data.</text>
</comment>
<reference evidence="3" key="2">
    <citation type="submission" date="2023-06" db="EMBL/GenBank/DDBJ databases">
        <authorList>
            <person name="Ma L."/>
            <person name="Liu K.-W."/>
            <person name="Li Z."/>
            <person name="Hsiao Y.-Y."/>
            <person name="Qi Y."/>
            <person name="Fu T."/>
            <person name="Tang G."/>
            <person name="Zhang D."/>
            <person name="Sun W.-H."/>
            <person name="Liu D.-K."/>
            <person name="Li Y."/>
            <person name="Chen G.-Z."/>
            <person name="Liu X.-D."/>
            <person name="Liao X.-Y."/>
            <person name="Jiang Y.-T."/>
            <person name="Yu X."/>
            <person name="Hao Y."/>
            <person name="Huang J."/>
            <person name="Zhao X.-W."/>
            <person name="Ke S."/>
            <person name="Chen Y.-Y."/>
            <person name="Wu W.-L."/>
            <person name="Hsu J.-L."/>
            <person name="Lin Y.-F."/>
            <person name="Huang M.-D."/>
            <person name="Li C.-Y."/>
            <person name="Huang L."/>
            <person name="Wang Z.-W."/>
            <person name="Zhao X."/>
            <person name="Zhong W.-Y."/>
            <person name="Peng D.-H."/>
            <person name="Ahmad S."/>
            <person name="Lan S."/>
            <person name="Zhang J.-S."/>
            <person name="Tsai W.-C."/>
            <person name="Van De Peer Y."/>
            <person name="Liu Z.-J."/>
        </authorList>
    </citation>
    <scope>NUCLEOTIDE SEQUENCE</scope>
    <source>
        <strain evidence="3">CP</strain>
        <tissue evidence="3">Leaves</tissue>
    </source>
</reference>
<reference evidence="3" key="1">
    <citation type="journal article" date="2023" name="Nat. Commun.">
        <title>Diploid and tetraploid genomes of Acorus and the evolution of monocots.</title>
        <authorList>
            <person name="Ma L."/>
            <person name="Liu K.W."/>
            <person name="Li Z."/>
            <person name="Hsiao Y.Y."/>
            <person name="Qi Y."/>
            <person name="Fu T."/>
            <person name="Tang G.D."/>
            <person name="Zhang D."/>
            <person name="Sun W.H."/>
            <person name="Liu D.K."/>
            <person name="Li Y."/>
            <person name="Chen G.Z."/>
            <person name="Liu X.D."/>
            <person name="Liao X.Y."/>
            <person name="Jiang Y.T."/>
            <person name="Yu X."/>
            <person name="Hao Y."/>
            <person name="Huang J."/>
            <person name="Zhao X.W."/>
            <person name="Ke S."/>
            <person name="Chen Y.Y."/>
            <person name="Wu W.L."/>
            <person name="Hsu J.L."/>
            <person name="Lin Y.F."/>
            <person name="Huang M.D."/>
            <person name="Li C.Y."/>
            <person name="Huang L."/>
            <person name="Wang Z.W."/>
            <person name="Zhao X."/>
            <person name="Zhong W.Y."/>
            <person name="Peng D.H."/>
            <person name="Ahmad S."/>
            <person name="Lan S."/>
            <person name="Zhang J.S."/>
            <person name="Tsai W.C."/>
            <person name="Van de Peer Y."/>
            <person name="Liu Z.J."/>
        </authorList>
    </citation>
    <scope>NUCLEOTIDE SEQUENCE</scope>
    <source>
        <strain evidence="3">CP</strain>
    </source>
</reference>
<dbReference type="InterPro" id="IPR025852">
    <property type="entry name" value="SM_dom_ATX"/>
</dbReference>
<feature type="region of interest" description="Disordered" evidence="1">
    <location>
        <begin position="278"/>
        <end position="308"/>
    </location>
</feature>
<dbReference type="EMBL" id="JAUJYO010000021">
    <property type="protein sequence ID" value="KAK1283608.1"/>
    <property type="molecule type" value="Genomic_DNA"/>
</dbReference>
<dbReference type="GO" id="GO:0003729">
    <property type="term" value="F:mRNA binding"/>
    <property type="evidence" value="ECO:0007669"/>
    <property type="project" value="TreeGrafter"/>
</dbReference>
<dbReference type="Pfam" id="PF14438">
    <property type="entry name" value="SM-ATX"/>
    <property type="match status" value="1"/>
</dbReference>
<evidence type="ECO:0000313" key="3">
    <source>
        <dbReference type="EMBL" id="KAK1283608.1"/>
    </source>
</evidence>
<feature type="compositionally biased region" description="Low complexity" evidence="1">
    <location>
        <begin position="280"/>
        <end position="306"/>
    </location>
</feature>
<evidence type="ECO:0000259" key="2">
    <source>
        <dbReference type="Pfam" id="PF14438"/>
    </source>
</evidence>
<sequence length="534" mass="56956">MGLGRGREREKEIPSTATMGDALLFATMCLVGLPVEVQVKDGSVYSGIFYTARFDKGFGIVLKKARMIQKGKCNANLDKETLVETLVVLSGDLVQVVAKGVLHPAEGIVGGGTGDSVETVDRSSKRLMSNAEPERETKSLTPAGTNSERRCPQDEKYKSSYHIKRTGSEDVTIIKEPHVRMGLAKTSQSVVGIENMKMDSNKKMEEALQLPNVTVSERQAGKDNTYNKEAVLHSTTNLDSETESPITQRSATYEISGHALPKKNSNEARCGEIQNGSMLASPSVSEASTTSTSTSTSTAPCVPVPSKTSACRTNTKEFKLNPAAKTFSPSFANPRTASPAMSSAASMGYVPNIPPVLPVSQPGIEISPLSSRPSLPVKLINYNNLVTGHSDINSQIPHTIIGHAGGRQQPIRPGPGYPLQAAPTYMHPNCQTVMVGRFGQLMYVHPMTHDAIPGATVLAQGSPLPLMTPHQAHLPKSQGAVMQALPLCLPPPLVAGIQQPLVMPSHAPFSPHFPATIRPIAAVPGSNGIFCSKF</sequence>